<protein>
    <submittedName>
        <fullName evidence="2">Uncharacterized protein</fullName>
    </submittedName>
</protein>
<evidence type="ECO:0000313" key="2">
    <source>
        <dbReference type="EMBL" id="EKM56900.1"/>
    </source>
</evidence>
<dbReference type="HOGENOM" id="CLU_1928354_0_0_1"/>
<proteinExistence type="predicted"/>
<gene>
    <name evidence="2" type="ORF">PHACADRAFT_254275</name>
</gene>
<evidence type="ECO:0000313" key="3">
    <source>
        <dbReference type="Proteomes" id="UP000008370"/>
    </source>
</evidence>
<feature type="compositionally biased region" description="Polar residues" evidence="1">
    <location>
        <begin position="72"/>
        <end position="87"/>
    </location>
</feature>
<accession>K5WCE8</accession>
<name>K5WCE8_PHACS</name>
<evidence type="ECO:0000256" key="1">
    <source>
        <dbReference type="SAM" id="MobiDB-lite"/>
    </source>
</evidence>
<reference evidence="2 3" key="1">
    <citation type="journal article" date="2012" name="BMC Genomics">
        <title>Comparative genomics of the white-rot fungi, Phanerochaete carnosa and P. chrysosporium, to elucidate the genetic basis of the distinct wood types they colonize.</title>
        <authorList>
            <person name="Suzuki H."/>
            <person name="MacDonald J."/>
            <person name="Syed K."/>
            <person name="Salamov A."/>
            <person name="Hori C."/>
            <person name="Aerts A."/>
            <person name="Henrissat B."/>
            <person name="Wiebenga A."/>
            <person name="vanKuyk P.A."/>
            <person name="Barry K."/>
            <person name="Lindquist E."/>
            <person name="LaButti K."/>
            <person name="Lapidus A."/>
            <person name="Lucas S."/>
            <person name="Coutinho P."/>
            <person name="Gong Y."/>
            <person name="Samejima M."/>
            <person name="Mahadevan R."/>
            <person name="Abou-Zaid M."/>
            <person name="de Vries R.P."/>
            <person name="Igarashi K."/>
            <person name="Yadav J.S."/>
            <person name="Grigoriev I.V."/>
            <person name="Master E.R."/>
        </authorList>
    </citation>
    <scope>NUCLEOTIDE SEQUENCE [LARGE SCALE GENOMIC DNA]</scope>
    <source>
        <strain evidence="2 3">HHB-10118-sp</strain>
    </source>
</reference>
<feature type="region of interest" description="Disordered" evidence="1">
    <location>
        <begin position="30"/>
        <end position="89"/>
    </location>
</feature>
<dbReference type="InParanoid" id="K5WCE8"/>
<dbReference type="KEGG" id="pco:PHACADRAFT_254275"/>
<dbReference type="Proteomes" id="UP000008370">
    <property type="component" value="Unassembled WGS sequence"/>
</dbReference>
<dbReference type="AlphaFoldDB" id="K5WCE8"/>
<dbReference type="RefSeq" id="XP_007394730.1">
    <property type="nucleotide sequence ID" value="XM_007394668.1"/>
</dbReference>
<dbReference type="GeneID" id="18916033"/>
<dbReference type="EMBL" id="JH930471">
    <property type="protein sequence ID" value="EKM56900.1"/>
    <property type="molecule type" value="Genomic_DNA"/>
</dbReference>
<organism evidence="2 3">
    <name type="scientific">Phanerochaete carnosa (strain HHB-10118-sp)</name>
    <name type="common">White-rot fungus</name>
    <name type="synonym">Peniophora carnosa</name>
    <dbReference type="NCBI Taxonomy" id="650164"/>
    <lineage>
        <taxon>Eukaryota</taxon>
        <taxon>Fungi</taxon>
        <taxon>Dikarya</taxon>
        <taxon>Basidiomycota</taxon>
        <taxon>Agaricomycotina</taxon>
        <taxon>Agaricomycetes</taxon>
        <taxon>Polyporales</taxon>
        <taxon>Phanerochaetaceae</taxon>
        <taxon>Phanerochaete</taxon>
    </lineage>
</organism>
<keyword evidence="3" id="KW-1185">Reference proteome</keyword>
<sequence length="131" mass="14138">MSPPLILQAGHHNLEPTCLFRLRLRACPGKLRSKRTTPDHAPCPASKRRPDTATRATEGAARPINAMGERNNAASSGESASIRNGTETCHKRQIDCPSRVVHFNFYSAVSQLCSHAKDAPPGRASRPSVGT</sequence>